<feature type="non-terminal residue" evidence="5">
    <location>
        <position position="131"/>
    </location>
</feature>
<dbReference type="SUPFAM" id="SSF81665">
    <property type="entry name" value="Calcium ATPase, transmembrane domain M"/>
    <property type="match status" value="1"/>
</dbReference>
<evidence type="ECO:0000313" key="5">
    <source>
        <dbReference type="EMBL" id="CAG8804172.1"/>
    </source>
</evidence>
<protein>
    <submittedName>
        <fullName evidence="5">16317_t:CDS:1</fullName>
    </submittedName>
</protein>
<dbReference type="GO" id="GO:0005886">
    <property type="term" value="C:plasma membrane"/>
    <property type="evidence" value="ECO:0007669"/>
    <property type="project" value="TreeGrafter"/>
</dbReference>
<evidence type="ECO:0000256" key="2">
    <source>
        <dbReference type="ARBA" id="ARBA00022842"/>
    </source>
</evidence>
<dbReference type="SUPFAM" id="SSF81653">
    <property type="entry name" value="Calcium ATPase, transduction domain A"/>
    <property type="match status" value="1"/>
</dbReference>
<keyword evidence="2" id="KW-0460">Magnesium</keyword>
<dbReference type="Pfam" id="PF00122">
    <property type="entry name" value="E1-E2_ATPase"/>
    <property type="match status" value="1"/>
</dbReference>
<comment type="caution">
    <text evidence="5">The sequence shown here is derived from an EMBL/GenBank/DDBJ whole genome shotgun (WGS) entry which is preliminary data.</text>
</comment>
<evidence type="ECO:0000256" key="3">
    <source>
        <dbReference type="SAM" id="Phobius"/>
    </source>
</evidence>
<dbReference type="OrthoDB" id="3352408at2759"/>
<comment type="subcellular location">
    <subcellularLocation>
        <location evidence="1">Endomembrane system</location>
        <topology evidence="1">Multi-pass membrane protein</topology>
    </subcellularLocation>
</comment>
<dbReference type="InterPro" id="IPR059000">
    <property type="entry name" value="ATPase_P-type_domA"/>
</dbReference>
<gene>
    <name evidence="5" type="ORF">RFULGI_LOCUS18052</name>
</gene>
<dbReference type="GO" id="GO:0005388">
    <property type="term" value="F:P-type calcium transporter activity"/>
    <property type="evidence" value="ECO:0007669"/>
    <property type="project" value="TreeGrafter"/>
</dbReference>
<dbReference type="AlphaFoldDB" id="A0A9N9JZ10"/>
<feature type="transmembrane region" description="Helical" evidence="3">
    <location>
        <begin position="75"/>
        <end position="95"/>
    </location>
</feature>
<evidence type="ECO:0000313" key="6">
    <source>
        <dbReference type="Proteomes" id="UP000789396"/>
    </source>
</evidence>
<dbReference type="PANTHER" id="PTHR24093:SF369">
    <property type="entry name" value="CALCIUM-TRANSPORTING ATPASE"/>
    <property type="match status" value="1"/>
</dbReference>
<sequence>AVDGLYLSGYNLTCDESSATGESDAIKKGANDPFILSGSKVTDGVGKVVVIAALRHNENEETPLQMKLDYLAEQIAKLGVAIALIMLLTLVLKYFINAALSDHFPELEEIMVAMTSIVVQTITIIVVAVPE</sequence>
<feature type="transmembrane region" description="Helical" evidence="3">
    <location>
        <begin position="110"/>
        <end position="129"/>
    </location>
</feature>
<dbReference type="PANTHER" id="PTHR24093">
    <property type="entry name" value="CATION TRANSPORTING ATPASE"/>
    <property type="match status" value="1"/>
</dbReference>
<keyword evidence="3" id="KW-0472">Membrane</keyword>
<dbReference type="EMBL" id="CAJVPZ010075809">
    <property type="protein sequence ID" value="CAG8804172.1"/>
    <property type="molecule type" value="Genomic_DNA"/>
</dbReference>
<name>A0A9N9JZ10_9GLOM</name>
<dbReference type="InterPro" id="IPR023298">
    <property type="entry name" value="ATPase_P-typ_TM_dom_sf"/>
</dbReference>
<feature type="domain" description="P-type ATPase A" evidence="4">
    <location>
        <begin position="2"/>
        <end position="58"/>
    </location>
</feature>
<dbReference type="GO" id="GO:0012505">
    <property type="term" value="C:endomembrane system"/>
    <property type="evidence" value="ECO:0007669"/>
    <property type="project" value="UniProtKB-SubCell"/>
</dbReference>
<dbReference type="Gene3D" id="1.20.1110.10">
    <property type="entry name" value="Calcium-transporting ATPase, transmembrane domain"/>
    <property type="match status" value="1"/>
</dbReference>
<evidence type="ECO:0000259" key="4">
    <source>
        <dbReference type="Pfam" id="PF00122"/>
    </source>
</evidence>
<dbReference type="InterPro" id="IPR008250">
    <property type="entry name" value="ATPase_P-typ_transduc_dom_A_sf"/>
</dbReference>
<dbReference type="Proteomes" id="UP000789396">
    <property type="component" value="Unassembled WGS sequence"/>
</dbReference>
<feature type="non-terminal residue" evidence="5">
    <location>
        <position position="1"/>
    </location>
</feature>
<evidence type="ECO:0000256" key="1">
    <source>
        <dbReference type="ARBA" id="ARBA00004127"/>
    </source>
</evidence>
<keyword evidence="3" id="KW-0812">Transmembrane</keyword>
<accession>A0A9N9JZ10</accession>
<proteinExistence type="predicted"/>
<keyword evidence="6" id="KW-1185">Reference proteome</keyword>
<reference evidence="5" key="1">
    <citation type="submission" date="2021-06" db="EMBL/GenBank/DDBJ databases">
        <authorList>
            <person name="Kallberg Y."/>
            <person name="Tangrot J."/>
            <person name="Rosling A."/>
        </authorList>
    </citation>
    <scope>NUCLEOTIDE SEQUENCE</scope>
    <source>
        <strain evidence="5">IN212</strain>
    </source>
</reference>
<organism evidence="5 6">
    <name type="scientific">Racocetra fulgida</name>
    <dbReference type="NCBI Taxonomy" id="60492"/>
    <lineage>
        <taxon>Eukaryota</taxon>
        <taxon>Fungi</taxon>
        <taxon>Fungi incertae sedis</taxon>
        <taxon>Mucoromycota</taxon>
        <taxon>Glomeromycotina</taxon>
        <taxon>Glomeromycetes</taxon>
        <taxon>Diversisporales</taxon>
        <taxon>Gigasporaceae</taxon>
        <taxon>Racocetra</taxon>
    </lineage>
</organism>
<keyword evidence="3" id="KW-1133">Transmembrane helix</keyword>